<dbReference type="Proteomes" id="UP000006310">
    <property type="component" value="Chromosome 3"/>
</dbReference>
<evidence type="ECO:0000313" key="2">
    <source>
        <dbReference type="EMBL" id="CCK69500.1"/>
    </source>
</evidence>
<reference evidence="3" key="2">
    <citation type="submission" date="2012-08" db="EMBL/GenBank/DDBJ databases">
        <title>Genome sequence of Kazachstania naganishii.</title>
        <authorList>
            <person name="Gordon J.L."/>
            <person name="Armisen D."/>
            <person name="Proux-Wera E."/>
            <person name="OhEigeartaigh S.S."/>
            <person name="Byrne K.P."/>
            <person name="Wolfe K.H."/>
        </authorList>
    </citation>
    <scope>NUCLEOTIDE SEQUENCE [LARGE SCALE GENOMIC DNA]</scope>
    <source>
        <strain evidence="3">ATCC MYA-139 / BCRC 22969 / CBS 8797 / CCRC 22969 / KCTC 17520 / NBRC 10181 / NCYC 3082</strain>
    </source>
</reference>
<dbReference type="STRING" id="1071383.J7R3V3"/>
<feature type="domain" description="BPL/LPL catalytic" evidence="1">
    <location>
        <begin position="374"/>
        <end position="605"/>
    </location>
</feature>
<dbReference type="PANTHER" id="PTHR12835">
    <property type="entry name" value="BIOTIN PROTEIN LIGASE"/>
    <property type="match status" value="1"/>
</dbReference>
<dbReference type="InterPro" id="IPR004143">
    <property type="entry name" value="BPL_LPL_catalytic"/>
</dbReference>
<dbReference type="SUPFAM" id="SSF52317">
    <property type="entry name" value="Class I glutamine amidotransferase-like"/>
    <property type="match status" value="1"/>
</dbReference>
<dbReference type="KEGG" id="kng:KNAG_0C03960"/>
<dbReference type="Pfam" id="PF09825">
    <property type="entry name" value="BPL_N"/>
    <property type="match status" value="1"/>
</dbReference>
<dbReference type="PROSITE" id="PS51733">
    <property type="entry name" value="BPL_LPL_CATALYTIC"/>
    <property type="match status" value="1"/>
</dbReference>
<protein>
    <recommendedName>
        <fullName evidence="1">BPL/LPL catalytic domain-containing protein</fullName>
    </recommendedName>
</protein>
<dbReference type="Gene3D" id="3.30.930.10">
    <property type="entry name" value="Bira Bifunctional Protein, Domain 2"/>
    <property type="match status" value="1"/>
</dbReference>
<keyword evidence="3" id="KW-1185">Reference proteome</keyword>
<dbReference type="RefSeq" id="XP_022463746.1">
    <property type="nucleotide sequence ID" value="XM_022607117.1"/>
</dbReference>
<name>J7R3V3_HUIN7</name>
<dbReference type="PANTHER" id="PTHR12835:SF5">
    <property type="entry name" value="BIOTIN--PROTEIN LIGASE"/>
    <property type="match status" value="1"/>
</dbReference>
<evidence type="ECO:0000259" key="1">
    <source>
        <dbReference type="PROSITE" id="PS51733"/>
    </source>
</evidence>
<dbReference type="OMA" id="HHAFYSN"/>
<reference evidence="2 3" key="1">
    <citation type="journal article" date="2011" name="Proc. Natl. Acad. Sci. U.S.A.">
        <title>Evolutionary erosion of yeast sex chromosomes by mating-type switching accidents.</title>
        <authorList>
            <person name="Gordon J.L."/>
            <person name="Armisen D."/>
            <person name="Proux-Wera E."/>
            <person name="Oheigeartaigh S.S."/>
            <person name="Byrne K.P."/>
            <person name="Wolfe K.H."/>
        </authorList>
    </citation>
    <scope>NUCLEOTIDE SEQUENCE [LARGE SCALE GENOMIC DNA]</scope>
    <source>
        <strain evidence="3">ATCC MYA-139 / BCRC 22969 / CBS 8797 / CCRC 22969 / KCTC 17520 / NBRC 10181 / NCYC 3082</strain>
    </source>
</reference>
<dbReference type="AlphaFoldDB" id="J7R3V3"/>
<dbReference type="InterPro" id="IPR029062">
    <property type="entry name" value="Class_I_gatase-like"/>
</dbReference>
<dbReference type="GeneID" id="34525180"/>
<dbReference type="EMBL" id="HE978316">
    <property type="protein sequence ID" value="CCK69500.1"/>
    <property type="molecule type" value="Genomic_DNA"/>
</dbReference>
<dbReference type="GO" id="GO:0004077">
    <property type="term" value="F:biotin--[biotin carboxyl-carrier protein] ligase activity"/>
    <property type="evidence" value="ECO:0007669"/>
    <property type="project" value="EnsemblFungi"/>
</dbReference>
<proteinExistence type="predicted"/>
<dbReference type="InterPro" id="IPR003142">
    <property type="entry name" value="BPL_C"/>
</dbReference>
<dbReference type="InterPro" id="IPR045864">
    <property type="entry name" value="aa-tRNA-synth_II/BPL/LPL"/>
</dbReference>
<dbReference type="Pfam" id="PF02237">
    <property type="entry name" value="BPL_C"/>
    <property type="match status" value="1"/>
</dbReference>
<dbReference type="SUPFAM" id="SSF55681">
    <property type="entry name" value="Class II aaRS and biotin synthetases"/>
    <property type="match status" value="1"/>
</dbReference>
<dbReference type="GO" id="GO:0005737">
    <property type="term" value="C:cytoplasm"/>
    <property type="evidence" value="ECO:0007669"/>
    <property type="project" value="TreeGrafter"/>
</dbReference>
<dbReference type="OrthoDB" id="10250105at2759"/>
<dbReference type="Pfam" id="PF03099">
    <property type="entry name" value="BPL_LplA_LipB"/>
    <property type="match status" value="1"/>
</dbReference>
<dbReference type="InterPro" id="IPR019197">
    <property type="entry name" value="Biotin-prot_ligase_N"/>
</dbReference>
<dbReference type="CDD" id="cd03144">
    <property type="entry name" value="GATase1_ScBLP_like"/>
    <property type="match status" value="1"/>
</dbReference>
<evidence type="ECO:0000313" key="3">
    <source>
        <dbReference type="Proteomes" id="UP000006310"/>
    </source>
</evidence>
<gene>
    <name evidence="2" type="primary">KNAG0C03960</name>
    <name evidence="2" type="ordered locus">KNAG_0C03960</name>
</gene>
<accession>J7R3V3</accession>
<sequence length="688" mass="76337">MNVLVYNGPGTTPGSVKHATESLRDFLEPYYAVSTVTSKVLETEPWMGKTSAIVFPGGADLPYVRECKPIIPKLKEFVSKKGGVFIGFCAGGYFGGSRVEFAQGDLELEVTGNRELQLFPGIVRGPAYAGFKYNSEVGARATKMQVNNGTMTYNYINGGGVFVDADSMPNVEVLAHFTEPLDVSHVQSGPTDDNPAAVVLCHVGKGKVLLTGSHPEFLPKLLAKSPNHDDMKNIIELLQSHEKERLDFMRYILTKMGLNCNRDFNNVRAPNLTPIVVASSPMNTSKLIEFKTLLQSKFPNSKQLDNSIEIKDATDYFHFFEGFERCYELAKDELHDQDPETVAKAVVFINENEAYPSKETLHNFDMETYFKHLNPNNNLGSLLMYSEVVTSTSSLLNNNKTLLSAIPKNSVLHVGTIQVSGRGRGGNVWINPKGVAAATAVVNLPLKSPTTQENISIVFVQYLSMLAYCKAINSYLPGFEDLPVRIKWPNDLYCMSPSYYRNNNIKLLGKGLSNDKVTVNDIEPAYLKISGLLVNTHFLDNGYTLLLGCGINVSTDGPTTSLNTWVDILNKEREEAGLVKLPHIDVEILQALYMNNLEVLLKMFVDYGSSTILPEYYRYWLHSNQIVTLTSHQNIRAKITGITSDYGLLIAEELMPGSDYKLTGVVYHLQPDGNTFDIFRGLIAKKVT</sequence>
<dbReference type="eggNOG" id="KOG1536">
    <property type="taxonomic scope" value="Eukaryota"/>
</dbReference>
<dbReference type="HOGENOM" id="CLU_006150_1_1_1"/>
<organism evidence="2 3">
    <name type="scientific">Huiozyma naganishii (strain ATCC MYA-139 / BCRC 22969 / CBS 8797 / KCTC 17520 / NBRC 10181 / NCYC 3082 / Yp74L-3)</name>
    <name type="common">Yeast</name>
    <name type="synonym">Kazachstania naganishii</name>
    <dbReference type="NCBI Taxonomy" id="1071383"/>
    <lineage>
        <taxon>Eukaryota</taxon>
        <taxon>Fungi</taxon>
        <taxon>Dikarya</taxon>
        <taxon>Ascomycota</taxon>
        <taxon>Saccharomycotina</taxon>
        <taxon>Saccharomycetes</taxon>
        <taxon>Saccharomycetales</taxon>
        <taxon>Saccharomycetaceae</taxon>
        <taxon>Huiozyma</taxon>
    </lineage>
</organism>